<dbReference type="InterPro" id="IPR038657">
    <property type="entry name" value="Ribosomal_bL19_sf"/>
</dbReference>
<dbReference type="InterPro" id="IPR001857">
    <property type="entry name" value="Ribosomal_bL19"/>
</dbReference>
<dbReference type="PRINTS" id="PR00061">
    <property type="entry name" value="RIBOSOMALL19"/>
</dbReference>
<keyword evidence="3 4" id="KW-0687">Ribonucleoprotein</keyword>
<feature type="region of interest" description="Disordered" evidence="5">
    <location>
        <begin position="1"/>
        <end position="51"/>
    </location>
</feature>
<evidence type="ECO:0000313" key="6">
    <source>
        <dbReference type="EMBL" id="PJA45289.1"/>
    </source>
</evidence>
<comment type="similarity">
    <text evidence="1 4">Belongs to the bacterial ribosomal protein bL19 family.</text>
</comment>
<evidence type="ECO:0000256" key="5">
    <source>
        <dbReference type="SAM" id="MobiDB-lite"/>
    </source>
</evidence>
<reference evidence="7" key="1">
    <citation type="submission" date="2017-09" db="EMBL/GenBank/DDBJ databases">
        <title>Depth-based differentiation of microbial function through sediment-hosted aquifers and enrichment of novel symbionts in the deep terrestrial subsurface.</title>
        <authorList>
            <person name="Probst A.J."/>
            <person name="Ladd B."/>
            <person name="Jarett J.K."/>
            <person name="Geller-Mcgrath D.E."/>
            <person name="Sieber C.M.K."/>
            <person name="Emerson J.B."/>
            <person name="Anantharaman K."/>
            <person name="Thomas B.C."/>
            <person name="Malmstrom R."/>
            <person name="Stieglmeier M."/>
            <person name="Klingl A."/>
            <person name="Woyke T."/>
            <person name="Ryan C.M."/>
            <person name="Banfield J.F."/>
        </authorList>
    </citation>
    <scope>NUCLEOTIDE SEQUENCE [LARGE SCALE GENOMIC DNA]</scope>
</reference>
<dbReference type="Pfam" id="PF01245">
    <property type="entry name" value="Ribosomal_L19"/>
    <property type="match status" value="1"/>
</dbReference>
<organism evidence="6 7">
    <name type="scientific">Candidatus Uhrbacteria bacterium CG_4_9_14_3_um_filter_50_9</name>
    <dbReference type="NCBI Taxonomy" id="1975035"/>
    <lineage>
        <taxon>Bacteria</taxon>
        <taxon>Candidatus Uhriibacteriota</taxon>
    </lineage>
</organism>
<dbReference type="EMBL" id="PFWU01000044">
    <property type="protein sequence ID" value="PJA45289.1"/>
    <property type="molecule type" value="Genomic_DNA"/>
</dbReference>
<proteinExistence type="inferred from homology"/>
<evidence type="ECO:0000256" key="4">
    <source>
        <dbReference type="RuleBase" id="RU000559"/>
    </source>
</evidence>
<feature type="compositionally biased region" description="Acidic residues" evidence="5">
    <location>
        <begin position="20"/>
        <end position="40"/>
    </location>
</feature>
<dbReference type="InterPro" id="IPR008991">
    <property type="entry name" value="Translation_prot_SH3-like_sf"/>
</dbReference>
<evidence type="ECO:0000256" key="1">
    <source>
        <dbReference type="ARBA" id="ARBA00005781"/>
    </source>
</evidence>
<dbReference type="SUPFAM" id="SSF50104">
    <property type="entry name" value="Translation proteins SH3-like domain"/>
    <property type="match status" value="1"/>
</dbReference>
<dbReference type="Gene3D" id="2.30.30.790">
    <property type="match status" value="1"/>
</dbReference>
<dbReference type="PANTHER" id="PTHR15680">
    <property type="entry name" value="RIBOSOMAL PROTEIN L19"/>
    <property type="match status" value="1"/>
</dbReference>
<dbReference type="NCBIfam" id="TIGR01024">
    <property type="entry name" value="rplS_bact"/>
    <property type="match status" value="1"/>
</dbReference>
<name>A0A2M7XBQ5_9BACT</name>
<keyword evidence="2 6" id="KW-0689">Ribosomal protein</keyword>
<dbReference type="GO" id="GO:0022625">
    <property type="term" value="C:cytosolic large ribosomal subunit"/>
    <property type="evidence" value="ECO:0007669"/>
    <property type="project" value="TreeGrafter"/>
</dbReference>
<evidence type="ECO:0000256" key="3">
    <source>
        <dbReference type="ARBA" id="ARBA00023274"/>
    </source>
</evidence>
<accession>A0A2M7XBQ5</accession>
<feature type="compositionally biased region" description="Basic and acidic residues" evidence="5">
    <location>
        <begin position="1"/>
        <end position="10"/>
    </location>
</feature>
<evidence type="ECO:0000256" key="2">
    <source>
        <dbReference type="ARBA" id="ARBA00022980"/>
    </source>
</evidence>
<gene>
    <name evidence="6" type="primary">rplS</name>
    <name evidence="6" type="ORF">CO174_03840</name>
</gene>
<sequence>MSDEETKVEEQAPEATPETTEAEATPEAEAPSEETPEEVSTESSHTTKLVDFNELKPGQTIRLHERIKDVSPKGEERERIQIFEGIILTMGGSGMSRTITLRKVSKGFGVEKIYPINSPVVAKIELVKSAKVRRANLSYLKNPKRRFKRKLKETLTALGSQSRKTKKK</sequence>
<dbReference type="GO" id="GO:0006412">
    <property type="term" value="P:translation"/>
    <property type="evidence" value="ECO:0007669"/>
    <property type="project" value="InterPro"/>
</dbReference>
<dbReference type="AlphaFoldDB" id="A0A2M7XBQ5"/>
<evidence type="ECO:0000313" key="7">
    <source>
        <dbReference type="Proteomes" id="UP000229385"/>
    </source>
</evidence>
<dbReference type="GO" id="GO:0003735">
    <property type="term" value="F:structural constituent of ribosome"/>
    <property type="evidence" value="ECO:0007669"/>
    <property type="project" value="InterPro"/>
</dbReference>
<dbReference type="Proteomes" id="UP000229385">
    <property type="component" value="Unassembled WGS sequence"/>
</dbReference>
<protein>
    <recommendedName>
        <fullName evidence="4">50S ribosomal protein L19</fullName>
    </recommendedName>
</protein>
<dbReference type="PANTHER" id="PTHR15680:SF9">
    <property type="entry name" value="LARGE RIBOSOMAL SUBUNIT PROTEIN BL19M"/>
    <property type="match status" value="1"/>
</dbReference>
<comment type="caution">
    <text evidence="6">The sequence shown here is derived from an EMBL/GenBank/DDBJ whole genome shotgun (WGS) entry which is preliminary data.</text>
</comment>
<comment type="function">
    <text evidence="4">This protein is located at the 30S-50S ribosomal subunit interface and may play a role in the structure and function of the aminoacyl-tRNA binding site.</text>
</comment>